<organism evidence="6 7">
    <name type="scientific">Glutamicibacter soli</name>
    <dbReference type="NCBI Taxonomy" id="453836"/>
    <lineage>
        <taxon>Bacteria</taxon>
        <taxon>Bacillati</taxon>
        <taxon>Actinomycetota</taxon>
        <taxon>Actinomycetes</taxon>
        <taxon>Micrococcales</taxon>
        <taxon>Micrococcaceae</taxon>
        <taxon>Glutamicibacter</taxon>
    </lineage>
</organism>
<dbReference type="Gene3D" id="3.30.9.10">
    <property type="entry name" value="D-Amino Acid Oxidase, subunit A, domain 2"/>
    <property type="match status" value="1"/>
</dbReference>
<dbReference type="PANTHER" id="PTHR10961">
    <property type="entry name" value="PEROXISOMAL SARCOSINE OXIDASE"/>
    <property type="match status" value="1"/>
</dbReference>
<dbReference type="SUPFAM" id="SSF54373">
    <property type="entry name" value="FAD-linked reductases, C-terminal domain"/>
    <property type="match status" value="1"/>
</dbReference>
<evidence type="ECO:0000256" key="4">
    <source>
        <dbReference type="ARBA" id="ARBA00023002"/>
    </source>
</evidence>
<comment type="cofactor">
    <cofactor evidence="1">
        <name>FAD</name>
        <dbReference type="ChEBI" id="CHEBI:57692"/>
    </cofactor>
</comment>
<comment type="caution">
    <text evidence="6">The sequence shown here is derived from an EMBL/GenBank/DDBJ whole genome shotgun (WGS) entry which is preliminary data.</text>
</comment>
<evidence type="ECO:0000259" key="5">
    <source>
        <dbReference type="Pfam" id="PF01266"/>
    </source>
</evidence>
<dbReference type="SUPFAM" id="SSF51905">
    <property type="entry name" value="FAD/NAD(P)-binding domain"/>
    <property type="match status" value="1"/>
</dbReference>
<evidence type="ECO:0000256" key="2">
    <source>
        <dbReference type="ARBA" id="ARBA00022630"/>
    </source>
</evidence>
<dbReference type="GO" id="GO:0008115">
    <property type="term" value="F:sarcosine oxidase activity"/>
    <property type="evidence" value="ECO:0007669"/>
    <property type="project" value="TreeGrafter"/>
</dbReference>
<evidence type="ECO:0000256" key="3">
    <source>
        <dbReference type="ARBA" id="ARBA00022827"/>
    </source>
</evidence>
<accession>A0A365YCG4</accession>
<dbReference type="Gene3D" id="3.50.50.60">
    <property type="entry name" value="FAD/NAD(P)-binding domain"/>
    <property type="match status" value="1"/>
</dbReference>
<dbReference type="PANTHER" id="PTHR10961:SF7">
    <property type="entry name" value="FAD DEPENDENT OXIDOREDUCTASE DOMAIN-CONTAINING PROTEIN"/>
    <property type="match status" value="1"/>
</dbReference>
<evidence type="ECO:0000313" key="6">
    <source>
        <dbReference type="EMBL" id="RBL99999.1"/>
    </source>
</evidence>
<dbReference type="Proteomes" id="UP000252167">
    <property type="component" value="Unassembled WGS sequence"/>
</dbReference>
<dbReference type="InterPro" id="IPR036188">
    <property type="entry name" value="FAD/NAD-bd_sf"/>
</dbReference>
<dbReference type="EMBL" id="POAF01000006">
    <property type="protein sequence ID" value="RBL99999.1"/>
    <property type="molecule type" value="Genomic_DNA"/>
</dbReference>
<dbReference type="InterPro" id="IPR006076">
    <property type="entry name" value="FAD-dep_OxRdtase"/>
</dbReference>
<gene>
    <name evidence="6" type="ORF">C1H84_12755</name>
</gene>
<dbReference type="GO" id="GO:0050660">
    <property type="term" value="F:flavin adenine dinucleotide binding"/>
    <property type="evidence" value="ECO:0007669"/>
    <property type="project" value="InterPro"/>
</dbReference>
<evidence type="ECO:0000313" key="7">
    <source>
        <dbReference type="Proteomes" id="UP000252167"/>
    </source>
</evidence>
<proteinExistence type="predicted"/>
<name>A0A365YCG4_9MICC</name>
<keyword evidence="7" id="KW-1185">Reference proteome</keyword>
<dbReference type="AlphaFoldDB" id="A0A365YCG4"/>
<keyword evidence="3" id="KW-0274">FAD</keyword>
<sequence>MSQKTHAPSAEYIVIGAGLSGAAAAWKLAQRGHEVALLERKVPAAADASSHGSARIFRYAYPDSFYTDLVCRARTAWDELELASGQQLISPHGSVDYGALRNPRHLASVLESAGVEHELLSASEARDRFAGIDFDTEVLWHPGAGVIDAERSVQAMVAQAKAHGARIETNWPVASVEAAGSGYRVNSADGRSYLGSRIVVAAGGWLPGLLGNLPLPAGFAGSVPTMDVYQENAYHFPYRNQDPEARLAWPTYIHKDPAFKSYGLPGGRDAGFRGQKVAEYMGGRRMDSAAAQDGRIDPANRERVIDYVKRYLPGLDPTPYAEATCIFTSTPTEDFIMDETQGITIMSPCSGHGAKFGPLLGDLAADLATGTGTVPELFRLSSHAKALA</sequence>
<reference evidence="6 7" key="1">
    <citation type="submission" date="2018-01" db="EMBL/GenBank/DDBJ databases">
        <title>Glutamicibacter soli strain NHPC-3 Whole genome sequence and assembly.</title>
        <authorList>
            <person name="Choudhury P."/>
            <person name="Gupta D."/>
            <person name="Sengupta K."/>
            <person name="Jawed A."/>
            <person name="Sultana N."/>
            <person name="Saha P."/>
        </authorList>
    </citation>
    <scope>NUCLEOTIDE SEQUENCE [LARGE SCALE GENOMIC DNA]</scope>
    <source>
        <strain evidence="6 7">NHPC-3</strain>
    </source>
</reference>
<dbReference type="RefSeq" id="WP_113607567.1">
    <property type="nucleotide sequence ID" value="NZ_POAF01000006.1"/>
</dbReference>
<feature type="domain" description="FAD dependent oxidoreductase" evidence="5">
    <location>
        <begin position="12"/>
        <end position="367"/>
    </location>
</feature>
<dbReference type="Pfam" id="PF01266">
    <property type="entry name" value="DAO"/>
    <property type="match status" value="1"/>
</dbReference>
<evidence type="ECO:0000256" key="1">
    <source>
        <dbReference type="ARBA" id="ARBA00001974"/>
    </source>
</evidence>
<keyword evidence="4" id="KW-0560">Oxidoreductase</keyword>
<keyword evidence="2" id="KW-0285">Flavoprotein</keyword>
<protein>
    <submittedName>
        <fullName evidence="6">Sarcosine oxidase</fullName>
    </submittedName>
</protein>
<dbReference type="InterPro" id="IPR045170">
    <property type="entry name" value="MTOX"/>
</dbReference>